<dbReference type="AlphaFoldDB" id="A0A1I7WD39"/>
<evidence type="ECO:0000313" key="1">
    <source>
        <dbReference type="Proteomes" id="UP000095283"/>
    </source>
</evidence>
<keyword evidence="1" id="KW-1185">Reference proteome</keyword>
<sequence length="64" mass="7343">MRQPVVQDKRLEHAQFCKEAKHLIENVTQRPISDHVPNPKDLTQVILRLLNSIILASLCSPLVF</sequence>
<accession>A0A1I7WD39</accession>
<protein>
    <submittedName>
        <fullName evidence="2">Uncharacterized protein</fullName>
    </submittedName>
</protein>
<organism evidence="1 2">
    <name type="scientific">Heterorhabditis bacteriophora</name>
    <name type="common">Entomopathogenic nematode worm</name>
    <dbReference type="NCBI Taxonomy" id="37862"/>
    <lineage>
        <taxon>Eukaryota</taxon>
        <taxon>Metazoa</taxon>
        <taxon>Ecdysozoa</taxon>
        <taxon>Nematoda</taxon>
        <taxon>Chromadorea</taxon>
        <taxon>Rhabditida</taxon>
        <taxon>Rhabditina</taxon>
        <taxon>Rhabditomorpha</taxon>
        <taxon>Strongyloidea</taxon>
        <taxon>Heterorhabditidae</taxon>
        <taxon>Heterorhabditis</taxon>
    </lineage>
</organism>
<proteinExistence type="predicted"/>
<reference evidence="2" key="1">
    <citation type="submission" date="2016-11" db="UniProtKB">
        <authorList>
            <consortium name="WormBaseParasite"/>
        </authorList>
    </citation>
    <scope>IDENTIFICATION</scope>
</reference>
<evidence type="ECO:0000313" key="2">
    <source>
        <dbReference type="WBParaSite" id="Hba_02619"/>
    </source>
</evidence>
<dbReference type="Proteomes" id="UP000095283">
    <property type="component" value="Unplaced"/>
</dbReference>
<dbReference type="WBParaSite" id="Hba_02619">
    <property type="protein sequence ID" value="Hba_02619"/>
    <property type="gene ID" value="Hba_02619"/>
</dbReference>
<name>A0A1I7WD39_HETBA</name>